<feature type="region of interest" description="Disordered" evidence="1">
    <location>
        <begin position="1"/>
        <end position="22"/>
    </location>
</feature>
<dbReference type="EMBL" id="NBNE01023383">
    <property type="protein sequence ID" value="OWY90286.1"/>
    <property type="molecule type" value="Genomic_DNA"/>
</dbReference>
<gene>
    <name evidence="3" type="ORF">PHMEG_00041659</name>
</gene>
<name>A0A225UCD6_9STRA</name>
<reference evidence="4" key="1">
    <citation type="submission" date="2017-03" db="EMBL/GenBank/DDBJ databases">
        <title>Phytopthora megakarya and P. palmivora, two closely related causual agents of cacao black pod achieved similar genome size and gene model numbers by different mechanisms.</title>
        <authorList>
            <person name="Ali S."/>
            <person name="Shao J."/>
            <person name="Larry D.J."/>
            <person name="Kronmiller B."/>
            <person name="Shen D."/>
            <person name="Strem M.D."/>
            <person name="Melnick R.L."/>
            <person name="Guiltinan M.J."/>
            <person name="Tyler B.M."/>
            <person name="Meinhardt L.W."/>
            <person name="Bailey B.A."/>
        </authorList>
    </citation>
    <scope>NUCLEOTIDE SEQUENCE [LARGE SCALE GENOMIC DNA]</scope>
    <source>
        <strain evidence="4">zdho120</strain>
    </source>
</reference>
<feature type="compositionally biased region" description="Acidic residues" evidence="1">
    <location>
        <begin position="1"/>
        <end position="14"/>
    </location>
</feature>
<evidence type="ECO:0000313" key="4">
    <source>
        <dbReference type="Proteomes" id="UP000198211"/>
    </source>
</evidence>
<dbReference type="OrthoDB" id="123488at2759"/>
<keyword evidence="4" id="KW-1185">Reference proteome</keyword>
<dbReference type="InterPro" id="IPR013103">
    <property type="entry name" value="RVT_2"/>
</dbReference>
<sequence>MEETEETVPDVEMNEAEHEPDVEALELQLPGRPGSTGREIEAYHSQPQAFREERLVFHPDVERLRRPREPVFLLENGSDGGEYVQSEGSDGPPSPKRARIDEEGLIAEAVMAYVANIVDAADVPTSYAEAMASPEAAKWRSAMAAELRSHVTKRDENGCVIRYKARLVAKGFKQKYGVDFFETYSPVANMNSIRVVLAVCVALEYIMEQLDADTAFLNSVLIDRVYMEMPDGTTGDDDQVCLLGKAIYGLKQAAMTWNKTIHRVFLRNGFKSCGADQCVYVKRSRNGYVYVCLYVDDMIIAAKT</sequence>
<accession>A0A225UCD6</accession>
<feature type="non-terminal residue" evidence="3">
    <location>
        <position position="304"/>
    </location>
</feature>
<evidence type="ECO:0000313" key="3">
    <source>
        <dbReference type="EMBL" id="OWY90286.1"/>
    </source>
</evidence>
<organism evidence="3 4">
    <name type="scientific">Phytophthora megakarya</name>
    <dbReference type="NCBI Taxonomy" id="4795"/>
    <lineage>
        <taxon>Eukaryota</taxon>
        <taxon>Sar</taxon>
        <taxon>Stramenopiles</taxon>
        <taxon>Oomycota</taxon>
        <taxon>Peronosporomycetes</taxon>
        <taxon>Peronosporales</taxon>
        <taxon>Peronosporaceae</taxon>
        <taxon>Phytophthora</taxon>
    </lineage>
</organism>
<dbReference type="AlphaFoldDB" id="A0A225UCD6"/>
<feature type="domain" description="Reverse transcriptase Ty1/copia-type" evidence="2">
    <location>
        <begin position="152"/>
        <end position="303"/>
    </location>
</feature>
<dbReference type="SUPFAM" id="SSF56672">
    <property type="entry name" value="DNA/RNA polymerases"/>
    <property type="match status" value="1"/>
</dbReference>
<dbReference type="Pfam" id="PF07727">
    <property type="entry name" value="RVT_2"/>
    <property type="match status" value="1"/>
</dbReference>
<dbReference type="STRING" id="4795.A0A225UCD6"/>
<dbReference type="Proteomes" id="UP000198211">
    <property type="component" value="Unassembled WGS sequence"/>
</dbReference>
<comment type="caution">
    <text evidence="3">The sequence shown here is derived from an EMBL/GenBank/DDBJ whole genome shotgun (WGS) entry which is preliminary data.</text>
</comment>
<dbReference type="InterPro" id="IPR043502">
    <property type="entry name" value="DNA/RNA_pol_sf"/>
</dbReference>
<feature type="region of interest" description="Disordered" evidence="1">
    <location>
        <begin position="75"/>
        <end position="97"/>
    </location>
</feature>
<proteinExistence type="predicted"/>
<evidence type="ECO:0000256" key="1">
    <source>
        <dbReference type="SAM" id="MobiDB-lite"/>
    </source>
</evidence>
<protein>
    <submittedName>
        <fullName evidence="3">Integrase, catalytic core protein</fullName>
    </submittedName>
</protein>
<evidence type="ECO:0000259" key="2">
    <source>
        <dbReference type="Pfam" id="PF07727"/>
    </source>
</evidence>